<keyword evidence="3" id="KW-1185">Reference proteome</keyword>
<dbReference type="PANTHER" id="PTHR34851">
    <property type="entry name" value="PROTEIN CBG05235-RELATED"/>
    <property type="match status" value="1"/>
</dbReference>
<feature type="transmembrane region" description="Helical" evidence="1">
    <location>
        <begin position="92"/>
        <end position="114"/>
    </location>
</feature>
<organism evidence="2 3">
    <name type="scientific">Pristionchus mayeri</name>
    <dbReference type="NCBI Taxonomy" id="1317129"/>
    <lineage>
        <taxon>Eukaryota</taxon>
        <taxon>Metazoa</taxon>
        <taxon>Ecdysozoa</taxon>
        <taxon>Nematoda</taxon>
        <taxon>Chromadorea</taxon>
        <taxon>Rhabditida</taxon>
        <taxon>Rhabditina</taxon>
        <taxon>Diplogasteromorpha</taxon>
        <taxon>Diplogasteroidea</taxon>
        <taxon>Neodiplogasteridae</taxon>
        <taxon>Pristionchus</taxon>
    </lineage>
</organism>
<feature type="transmembrane region" description="Helical" evidence="1">
    <location>
        <begin position="31"/>
        <end position="53"/>
    </location>
</feature>
<dbReference type="Proteomes" id="UP001328107">
    <property type="component" value="Unassembled WGS sequence"/>
</dbReference>
<keyword evidence="1" id="KW-1133">Transmembrane helix</keyword>
<name>A0AAN4Z1B0_9BILA</name>
<feature type="transmembrane region" description="Helical" evidence="1">
    <location>
        <begin position="59"/>
        <end position="80"/>
    </location>
</feature>
<comment type="caution">
    <text evidence="2">The sequence shown here is derived from an EMBL/GenBank/DDBJ whole genome shotgun (WGS) entry which is preliminary data.</text>
</comment>
<keyword evidence="1" id="KW-0812">Transmembrane</keyword>
<protein>
    <submittedName>
        <fullName evidence="2">Uncharacterized protein</fullName>
    </submittedName>
</protein>
<feature type="transmembrane region" description="Helical" evidence="1">
    <location>
        <begin position="148"/>
        <end position="168"/>
    </location>
</feature>
<accession>A0AAN4Z1B0</accession>
<dbReference type="AlphaFoldDB" id="A0AAN4Z1B0"/>
<evidence type="ECO:0000256" key="1">
    <source>
        <dbReference type="SAM" id="Phobius"/>
    </source>
</evidence>
<keyword evidence="1" id="KW-0472">Membrane</keyword>
<reference evidence="3" key="1">
    <citation type="submission" date="2022-10" db="EMBL/GenBank/DDBJ databases">
        <title>Genome assembly of Pristionchus species.</title>
        <authorList>
            <person name="Yoshida K."/>
            <person name="Sommer R.J."/>
        </authorList>
    </citation>
    <scope>NUCLEOTIDE SEQUENCE [LARGE SCALE GENOMIC DNA]</scope>
    <source>
        <strain evidence="3">RS5460</strain>
    </source>
</reference>
<feature type="non-terminal residue" evidence="2">
    <location>
        <position position="1"/>
    </location>
</feature>
<gene>
    <name evidence="2" type="ORF">PMAYCL1PPCAC_02393</name>
</gene>
<sequence>VLLSLLRMPFVLSNLRDTRYRCCFREIHSKVGVLVIVSLNSFTFSMLLVQTVLSSERSQFDLCFLIIQGAVIVSTVFALLSDTRWFLYAPILFWSGLALSTLIIILLAILYAVYPNDFPARFNFLLNHRVLDEQNGVDSEKITMVRGVAITGIFMLCILFLVFVWFVGIHRKCYRYMREVTSGRLVPTSEIIHGRQRDISDLTDY</sequence>
<evidence type="ECO:0000313" key="2">
    <source>
        <dbReference type="EMBL" id="GMR32198.1"/>
    </source>
</evidence>
<evidence type="ECO:0000313" key="3">
    <source>
        <dbReference type="Proteomes" id="UP001328107"/>
    </source>
</evidence>
<dbReference type="PANTHER" id="PTHR34851:SF5">
    <property type="entry name" value="MARVEL DOMAIN-CONTAINING PROTEIN"/>
    <property type="match status" value="1"/>
</dbReference>
<dbReference type="EMBL" id="BTRK01000001">
    <property type="protein sequence ID" value="GMR32198.1"/>
    <property type="molecule type" value="Genomic_DNA"/>
</dbReference>
<proteinExistence type="predicted"/>